<evidence type="ECO:0000256" key="4">
    <source>
        <dbReference type="ARBA" id="ARBA00022771"/>
    </source>
</evidence>
<organism evidence="11 12">
    <name type="scientific">Oedothorax gibbosus</name>
    <dbReference type="NCBI Taxonomy" id="931172"/>
    <lineage>
        <taxon>Eukaryota</taxon>
        <taxon>Metazoa</taxon>
        <taxon>Ecdysozoa</taxon>
        <taxon>Arthropoda</taxon>
        <taxon>Chelicerata</taxon>
        <taxon>Arachnida</taxon>
        <taxon>Araneae</taxon>
        <taxon>Araneomorphae</taxon>
        <taxon>Entelegynae</taxon>
        <taxon>Araneoidea</taxon>
        <taxon>Linyphiidae</taxon>
        <taxon>Erigoninae</taxon>
        <taxon>Oedothorax</taxon>
    </lineage>
</organism>
<dbReference type="InterPro" id="IPR013083">
    <property type="entry name" value="Znf_RING/FYVE/PHD"/>
</dbReference>
<dbReference type="AlphaFoldDB" id="A0AAV6W472"/>
<dbReference type="SUPFAM" id="SSF57850">
    <property type="entry name" value="RING/U-box"/>
    <property type="match status" value="1"/>
</dbReference>
<evidence type="ECO:0000256" key="5">
    <source>
        <dbReference type="ARBA" id="ARBA00022833"/>
    </source>
</evidence>
<feature type="domain" description="RING-type" evidence="10">
    <location>
        <begin position="291"/>
        <end position="332"/>
    </location>
</feature>
<reference evidence="11 12" key="1">
    <citation type="journal article" date="2022" name="Nat. Ecol. Evol.">
        <title>A masculinizing supergene underlies an exaggerated male reproductive morph in a spider.</title>
        <authorList>
            <person name="Hendrickx F."/>
            <person name="De Corte Z."/>
            <person name="Sonet G."/>
            <person name="Van Belleghem S.M."/>
            <person name="Kostlbacher S."/>
            <person name="Vangestel C."/>
        </authorList>
    </citation>
    <scope>NUCLEOTIDE SEQUENCE [LARGE SCALE GENOMIC DNA]</scope>
    <source>
        <strain evidence="11">W744_W776</strain>
    </source>
</reference>
<evidence type="ECO:0000313" key="12">
    <source>
        <dbReference type="Proteomes" id="UP000827092"/>
    </source>
</evidence>
<evidence type="ECO:0000313" key="11">
    <source>
        <dbReference type="EMBL" id="KAG8202115.1"/>
    </source>
</evidence>
<dbReference type="Pfam" id="PF13639">
    <property type="entry name" value="zf-RING_2"/>
    <property type="match status" value="1"/>
</dbReference>
<name>A0AAV6W472_9ARAC</name>
<keyword evidence="2 9" id="KW-0812">Transmembrane</keyword>
<feature type="transmembrane region" description="Helical" evidence="9">
    <location>
        <begin position="222"/>
        <end position="245"/>
    </location>
</feature>
<keyword evidence="4 8" id="KW-0863">Zinc-finger</keyword>
<keyword evidence="12" id="KW-1185">Reference proteome</keyword>
<keyword evidence="6 9" id="KW-1133">Transmembrane helix</keyword>
<gene>
    <name evidence="11" type="ORF">JTE90_010476</name>
</gene>
<dbReference type="GO" id="GO:0008270">
    <property type="term" value="F:zinc ion binding"/>
    <property type="evidence" value="ECO:0007669"/>
    <property type="project" value="UniProtKB-KW"/>
</dbReference>
<evidence type="ECO:0000256" key="8">
    <source>
        <dbReference type="PROSITE-ProRule" id="PRU00175"/>
    </source>
</evidence>
<evidence type="ECO:0000256" key="3">
    <source>
        <dbReference type="ARBA" id="ARBA00022723"/>
    </source>
</evidence>
<evidence type="ECO:0000259" key="10">
    <source>
        <dbReference type="PROSITE" id="PS50089"/>
    </source>
</evidence>
<keyword evidence="3" id="KW-0479">Metal-binding</keyword>
<evidence type="ECO:0000256" key="1">
    <source>
        <dbReference type="ARBA" id="ARBA00004370"/>
    </source>
</evidence>
<dbReference type="PANTHER" id="PTHR46539">
    <property type="entry name" value="E3 UBIQUITIN-PROTEIN LIGASE ATL42"/>
    <property type="match status" value="1"/>
</dbReference>
<evidence type="ECO:0000256" key="7">
    <source>
        <dbReference type="ARBA" id="ARBA00023136"/>
    </source>
</evidence>
<dbReference type="FunFam" id="3.30.40.10:FF:000009">
    <property type="entry name" value="E3 ubiquitin-protein ligase RNF130"/>
    <property type="match status" value="1"/>
</dbReference>
<evidence type="ECO:0000256" key="2">
    <source>
        <dbReference type="ARBA" id="ARBA00022692"/>
    </source>
</evidence>
<evidence type="ECO:0000256" key="6">
    <source>
        <dbReference type="ARBA" id="ARBA00022989"/>
    </source>
</evidence>
<dbReference type="PANTHER" id="PTHR46539:SF23">
    <property type="entry name" value="RING-TYPE DOMAIN-CONTAINING PROTEIN"/>
    <property type="match status" value="1"/>
</dbReference>
<proteinExistence type="predicted"/>
<evidence type="ECO:0000256" key="9">
    <source>
        <dbReference type="SAM" id="Phobius"/>
    </source>
</evidence>
<comment type="subcellular location">
    <subcellularLocation>
        <location evidence="1">Membrane</location>
    </subcellularLocation>
</comment>
<sequence length="481" mass="54940">MSDRAWYKVANILLPESGGFVPGLGLNRKRRHSLWILYITLLSLFTDHFKSVACEFNFGYETEDYLSAVINLTYINPATGEVVSENLAMGKLLPGRTDEVSGVVVHVTSNNHTNHEACEKLDNVMPREPFVALIKHGSCKDQIKLRHVTDENASAAVLYSDNHNTRFFKIEKKANRITFVVISSKEGEMIAALVENGTRVMMRIGIGPRGMFRFGEINRTSVLFVSISFILLMIISFAWLVFYYVQRFRYIHAKEIISRRLCSAAKKALDKIPVKTVRNDDTDHEDEYECCAICIEPFQHGELIRSLPCKHCFHKICIDPWLLEQRSCPMCKLDILLHFGLVYTGSQESVLELEEDEFFMPRPSLTEHDIVLVQNQRQRRHSSSVRIAMARPREDRATSPCSLSSLNPDIPLEPCGTVVDMSDVAVNTSDPPSEADYESSEERWTSHFPKKLARRYSQPEPCVVNTEEENYEVCDLTFEEE</sequence>
<comment type="caution">
    <text evidence="11">The sequence shown here is derived from an EMBL/GenBank/DDBJ whole genome shotgun (WGS) entry which is preliminary data.</text>
</comment>
<dbReference type="GO" id="GO:0016020">
    <property type="term" value="C:membrane"/>
    <property type="evidence" value="ECO:0007669"/>
    <property type="project" value="UniProtKB-SubCell"/>
</dbReference>
<dbReference type="InterPro" id="IPR001841">
    <property type="entry name" value="Znf_RING"/>
</dbReference>
<accession>A0AAV6W472</accession>
<dbReference type="Gene3D" id="3.50.30.30">
    <property type="match status" value="1"/>
</dbReference>
<dbReference type="Gene3D" id="3.30.40.10">
    <property type="entry name" value="Zinc/RING finger domain, C3HC4 (zinc finger)"/>
    <property type="match status" value="1"/>
</dbReference>
<keyword evidence="7 9" id="KW-0472">Membrane</keyword>
<protein>
    <recommendedName>
        <fullName evidence="10">RING-type domain-containing protein</fullName>
    </recommendedName>
</protein>
<dbReference type="EMBL" id="JAFNEN010000001">
    <property type="protein sequence ID" value="KAG8202115.1"/>
    <property type="molecule type" value="Genomic_DNA"/>
</dbReference>
<dbReference type="SMART" id="SM00184">
    <property type="entry name" value="RING"/>
    <property type="match status" value="1"/>
</dbReference>
<keyword evidence="5" id="KW-0862">Zinc</keyword>
<dbReference type="PROSITE" id="PS50089">
    <property type="entry name" value="ZF_RING_2"/>
    <property type="match status" value="1"/>
</dbReference>
<dbReference type="Proteomes" id="UP000827092">
    <property type="component" value="Unassembled WGS sequence"/>
</dbReference>